<dbReference type="AlphaFoldDB" id="A0AAN9GG53"/>
<reference evidence="2 3" key="1">
    <citation type="submission" date="2024-02" db="EMBL/GenBank/DDBJ databases">
        <title>Chromosome-scale genome assembly of the rough periwinkle Littorina saxatilis.</title>
        <authorList>
            <person name="De Jode A."/>
            <person name="Faria R."/>
            <person name="Formenti G."/>
            <person name="Sims Y."/>
            <person name="Smith T.P."/>
            <person name="Tracey A."/>
            <person name="Wood J.M.D."/>
            <person name="Zagrodzka Z.B."/>
            <person name="Johannesson K."/>
            <person name="Butlin R.K."/>
            <person name="Leder E.H."/>
        </authorList>
    </citation>
    <scope>NUCLEOTIDE SEQUENCE [LARGE SCALE GENOMIC DNA]</scope>
    <source>
        <strain evidence="2">Snail1</strain>
        <tissue evidence="2">Muscle</tissue>
    </source>
</reference>
<feature type="chain" id="PRO_5042939541" evidence="1">
    <location>
        <begin position="18"/>
        <end position="322"/>
    </location>
</feature>
<dbReference type="Proteomes" id="UP001374579">
    <property type="component" value="Unassembled WGS sequence"/>
</dbReference>
<proteinExistence type="predicted"/>
<organism evidence="2 3">
    <name type="scientific">Littorina saxatilis</name>
    <dbReference type="NCBI Taxonomy" id="31220"/>
    <lineage>
        <taxon>Eukaryota</taxon>
        <taxon>Metazoa</taxon>
        <taxon>Spiralia</taxon>
        <taxon>Lophotrochozoa</taxon>
        <taxon>Mollusca</taxon>
        <taxon>Gastropoda</taxon>
        <taxon>Caenogastropoda</taxon>
        <taxon>Littorinimorpha</taxon>
        <taxon>Littorinoidea</taxon>
        <taxon>Littorinidae</taxon>
        <taxon>Littorina</taxon>
    </lineage>
</organism>
<evidence type="ECO:0000313" key="2">
    <source>
        <dbReference type="EMBL" id="KAK7106921.1"/>
    </source>
</evidence>
<sequence length="322" mass="36562">MLRIIVASLLLVAVAYAAEQVCEARNGKNIITFSETPERTKFPCKYNALRATKCGKWKVTLSPGNTMEMEKMKRYVIKTMWVGVERISDGMKWEGRSDLKIARKYLNNIKKEPFVKKDGALSTGDVFTFGPRNADNKVTLVEKSGDFNITFGLYEPEGDWHKSSSFKFECFSSTFDPSDYPKQICGNGTKMEVREFKQAMDWTDQRKATLFHNVFTNMDIVQTDSDCLSAARAMTNKCKGDQQFEAARVCWPILGKPHIQRCISQNMDSPISAFRHCVEYVCSGYTDLNACLALSEEIDMCPQVPELSLKVRDNCKPDLFCN</sequence>
<accession>A0AAN9GG53</accession>
<evidence type="ECO:0000256" key="1">
    <source>
        <dbReference type="SAM" id="SignalP"/>
    </source>
</evidence>
<keyword evidence="3" id="KW-1185">Reference proteome</keyword>
<keyword evidence="1" id="KW-0732">Signal</keyword>
<protein>
    <submittedName>
        <fullName evidence="2">Uncharacterized protein</fullName>
    </submittedName>
</protein>
<comment type="caution">
    <text evidence="2">The sequence shown here is derived from an EMBL/GenBank/DDBJ whole genome shotgun (WGS) entry which is preliminary data.</text>
</comment>
<dbReference type="EMBL" id="JBAMIC010000004">
    <property type="protein sequence ID" value="KAK7106921.1"/>
    <property type="molecule type" value="Genomic_DNA"/>
</dbReference>
<feature type="signal peptide" evidence="1">
    <location>
        <begin position="1"/>
        <end position="17"/>
    </location>
</feature>
<name>A0AAN9GG53_9CAEN</name>
<gene>
    <name evidence="2" type="ORF">V1264_014942</name>
</gene>
<evidence type="ECO:0000313" key="3">
    <source>
        <dbReference type="Proteomes" id="UP001374579"/>
    </source>
</evidence>